<dbReference type="InterPro" id="IPR041494">
    <property type="entry name" value="PIN7"/>
</dbReference>
<sequence>MKVLDVNEEETRTKSRTVFLVDTENIGSSWTILLERKTKLDRILLFYTENSPYISYPDMKYICQYPNEFEMVACNTGRNGLDFQLVSYLGYLLKSAPKTRYVIFSNDTGYDPVVQFWCQRGIKLSRISQREIEAKLQASQPKPAAKPEKTKKPSQASADDSKLPAVADDKHQIVTDMVKRQKMPKDKATKVRSILLSEDLNNLADIHNDLVKSFGVEEGSQLYKQLKPDIHKASK</sequence>
<dbReference type="Proteomes" id="UP000539953">
    <property type="component" value="Unassembled WGS sequence"/>
</dbReference>
<organism evidence="3 4">
    <name type="scientific">Catenisphaera adipataccumulans</name>
    <dbReference type="NCBI Taxonomy" id="700500"/>
    <lineage>
        <taxon>Bacteria</taxon>
        <taxon>Bacillati</taxon>
        <taxon>Bacillota</taxon>
        <taxon>Erysipelotrichia</taxon>
        <taxon>Erysipelotrichales</taxon>
        <taxon>Erysipelotrichaceae</taxon>
        <taxon>Catenisphaera</taxon>
    </lineage>
</organism>
<dbReference type="RefSeq" id="WP_183326916.1">
    <property type="nucleotide sequence ID" value="NZ_JACHHK010000001.1"/>
</dbReference>
<reference evidence="3 4" key="1">
    <citation type="submission" date="2020-08" db="EMBL/GenBank/DDBJ databases">
        <title>Genomic Encyclopedia of Type Strains, Phase IV (KMG-IV): sequencing the most valuable type-strain genomes for metagenomic binning, comparative biology and taxonomic classification.</title>
        <authorList>
            <person name="Goeker M."/>
        </authorList>
    </citation>
    <scope>NUCLEOTIDE SEQUENCE [LARGE SCALE GENOMIC DNA]</scope>
    <source>
        <strain evidence="3 4">DSM 25799</strain>
    </source>
</reference>
<name>A0A7W8CWM7_9FIRM</name>
<keyword evidence="4" id="KW-1185">Reference proteome</keyword>
<dbReference type="AlphaFoldDB" id="A0A7W8CWM7"/>
<evidence type="ECO:0000256" key="1">
    <source>
        <dbReference type="SAM" id="MobiDB-lite"/>
    </source>
</evidence>
<evidence type="ECO:0000313" key="3">
    <source>
        <dbReference type="EMBL" id="MBB5182339.1"/>
    </source>
</evidence>
<gene>
    <name evidence="3" type="ORF">HNQ47_000342</name>
</gene>
<feature type="region of interest" description="Disordered" evidence="1">
    <location>
        <begin position="135"/>
        <end position="165"/>
    </location>
</feature>
<accession>A0A7W8CWM7</accession>
<protein>
    <recommendedName>
        <fullName evidence="2">PIN-like domain-containing protein</fullName>
    </recommendedName>
</protein>
<comment type="caution">
    <text evidence="3">The sequence shown here is derived from an EMBL/GenBank/DDBJ whole genome shotgun (WGS) entry which is preliminary data.</text>
</comment>
<evidence type="ECO:0000259" key="2">
    <source>
        <dbReference type="Pfam" id="PF18475"/>
    </source>
</evidence>
<dbReference type="Pfam" id="PF18475">
    <property type="entry name" value="PIN7"/>
    <property type="match status" value="1"/>
</dbReference>
<dbReference type="EMBL" id="JACHHK010000001">
    <property type="protein sequence ID" value="MBB5182339.1"/>
    <property type="molecule type" value="Genomic_DNA"/>
</dbReference>
<feature type="domain" description="PIN-like" evidence="2">
    <location>
        <begin position="20"/>
        <end position="121"/>
    </location>
</feature>
<evidence type="ECO:0000313" key="4">
    <source>
        <dbReference type="Proteomes" id="UP000539953"/>
    </source>
</evidence>
<proteinExistence type="predicted"/>